<evidence type="ECO:0000313" key="10">
    <source>
        <dbReference type="Proteomes" id="UP000198873"/>
    </source>
</evidence>
<reference evidence="10" key="1">
    <citation type="submission" date="2016-10" db="EMBL/GenBank/DDBJ databases">
        <authorList>
            <person name="Varghese N."/>
            <person name="Submissions S."/>
        </authorList>
    </citation>
    <scope>NUCLEOTIDE SEQUENCE [LARGE SCALE GENOMIC DNA]</scope>
    <source>
        <strain evidence="10">CGMCC 4.7047</strain>
    </source>
</reference>
<feature type="domain" description="Major facilitator superfamily (MFS) profile" evidence="8">
    <location>
        <begin position="221"/>
        <end position="417"/>
    </location>
</feature>
<evidence type="ECO:0000256" key="1">
    <source>
        <dbReference type="ARBA" id="ARBA00004429"/>
    </source>
</evidence>
<keyword evidence="2" id="KW-0813">Transport</keyword>
<evidence type="ECO:0000256" key="5">
    <source>
        <dbReference type="ARBA" id="ARBA00022989"/>
    </source>
</evidence>
<dbReference type="AlphaFoldDB" id="A0A1I6PS66"/>
<evidence type="ECO:0000256" key="2">
    <source>
        <dbReference type="ARBA" id="ARBA00022448"/>
    </source>
</evidence>
<name>A0A1I6PS66_9ACTN</name>
<protein>
    <submittedName>
        <fullName evidence="9">Transmembrane secretion effector</fullName>
    </submittedName>
</protein>
<evidence type="ECO:0000313" key="9">
    <source>
        <dbReference type="EMBL" id="SFS42928.1"/>
    </source>
</evidence>
<dbReference type="SUPFAM" id="SSF103473">
    <property type="entry name" value="MFS general substrate transporter"/>
    <property type="match status" value="1"/>
</dbReference>
<dbReference type="Gene3D" id="1.20.1250.20">
    <property type="entry name" value="MFS general substrate transporter like domains"/>
    <property type="match status" value="1"/>
</dbReference>
<evidence type="ECO:0000256" key="6">
    <source>
        <dbReference type="ARBA" id="ARBA00023136"/>
    </source>
</evidence>
<evidence type="ECO:0000256" key="7">
    <source>
        <dbReference type="SAM" id="Phobius"/>
    </source>
</evidence>
<dbReference type="InterPro" id="IPR010290">
    <property type="entry name" value="TM_effector"/>
</dbReference>
<feature type="transmembrane region" description="Helical" evidence="7">
    <location>
        <begin position="375"/>
        <end position="395"/>
    </location>
</feature>
<dbReference type="CDD" id="cd06173">
    <property type="entry name" value="MFS_MefA_like"/>
    <property type="match status" value="1"/>
</dbReference>
<dbReference type="Pfam" id="PF05977">
    <property type="entry name" value="MFS_3"/>
    <property type="match status" value="1"/>
</dbReference>
<dbReference type="GO" id="GO:0022857">
    <property type="term" value="F:transmembrane transporter activity"/>
    <property type="evidence" value="ECO:0007669"/>
    <property type="project" value="InterPro"/>
</dbReference>
<dbReference type="RefSeq" id="WP_093842122.1">
    <property type="nucleotide sequence ID" value="NZ_FPAB01000001.1"/>
</dbReference>
<feature type="transmembrane region" description="Helical" evidence="7">
    <location>
        <begin position="158"/>
        <end position="188"/>
    </location>
</feature>
<feature type="transmembrane region" description="Helical" evidence="7">
    <location>
        <begin position="18"/>
        <end position="41"/>
    </location>
</feature>
<gene>
    <name evidence="9" type="ORF">SAMN05444716_101686</name>
</gene>
<feature type="transmembrane region" description="Helical" evidence="7">
    <location>
        <begin position="252"/>
        <end position="275"/>
    </location>
</feature>
<organism evidence="9 10">
    <name type="scientific">Streptomyces harbinensis</name>
    <dbReference type="NCBI Taxonomy" id="1176198"/>
    <lineage>
        <taxon>Bacteria</taxon>
        <taxon>Bacillati</taxon>
        <taxon>Actinomycetota</taxon>
        <taxon>Actinomycetes</taxon>
        <taxon>Kitasatosporales</taxon>
        <taxon>Streptomycetaceae</taxon>
        <taxon>Streptomyces</taxon>
    </lineage>
</organism>
<sequence>MAWGIDLRPLRIPAFRRLWLSSAGTAFGASFTAVGIPLQIYELTGSSAYVGLSALAALGPLTMAALWGGALADAVDRRRLLLVTGGAMAAVGAALWLTAGAASPASLFVLLGLLQGCYGANHTARGSTVPRLVPGPLLPAANALDSTVRWLGPVLGPLLAGALLSVASVTALYAVNTLMLTLVLIPVWRLPPLPGTGRRRARLREAGAGLRYLLGRRLLWAVAVADLVAMVFGNPVALFPELSQRTFGDPPGGGFALGLLTAAMALGAVLAGFVSGLFTRLVRHGRVITLAVCGWGLAVAAFGLTRRLWPAALLLVLGGAALMVLSVFRSTLIQQCTPDALRGRLQGVMTVVSAGGPWLGQLAHGTAGAALGTTWAITGGGLLTVAAVLVLAALVPELTRYRAGVTPAPPPPAPAAS</sequence>
<dbReference type="PANTHER" id="PTHR23513:SF9">
    <property type="entry name" value="ENTEROBACTIN EXPORTER ENTS"/>
    <property type="match status" value="1"/>
</dbReference>
<comment type="subcellular location">
    <subcellularLocation>
        <location evidence="1">Cell inner membrane</location>
        <topology evidence="1">Multi-pass membrane protein</topology>
    </subcellularLocation>
</comment>
<feature type="transmembrane region" description="Helical" evidence="7">
    <location>
        <begin position="345"/>
        <end position="363"/>
    </location>
</feature>
<keyword evidence="5 7" id="KW-1133">Transmembrane helix</keyword>
<proteinExistence type="predicted"/>
<dbReference type="InterPro" id="IPR020846">
    <property type="entry name" value="MFS_dom"/>
</dbReference>
<dbReference type="Proteomes" id="UP000198873">
    <property type="component" value="Unassembled WGS sequence"/>
</dbReference>
<keyword evidence="6 7" id="KW-0472">Membrane</keyword>
<keyword evidence="10" id="KW-1185">Reference proteome</keyword>
<evidence type="ECO:0000259" key="8">
    <source>
        <dbReference type="PROSITE" id="PS50850"/>
    </source>
</evidence>
<dbReference type="EMBL" id="FPAB01000001">
    <property type="protein sequence ID" value="SFS42928.1"/>
    <property type="molecule type" value="Genomic_DNA"/>
</dbReference>
<dbReference type="InterPro" id="IPR036259">
    <property type="entry name" value="MFS_trans_sf"/>
</dbReference>
<feature type="transmembrane region" description="Helical" evidence="7">
    <location>
        <begin position="209"/>
        <end position="232"/>
    </location>
</feature>
<keyword evidence="4 7" id="KW-0812">Transmembrane</keyword>
<feature type="transmembrane region" description="Helical" evidence="7">
    <location>
        <begin position="80"/>
        <end position="102"/>
    </location>
</feature>
<feature type="transmembrane region" description="Helical" evidence="7">
    <location>
        <begin position="311"/>
        <end position="333"/>
    </location>
</feature>
<feature type="transmembrane region" description="Helical" evidence="7">
    <location>
        <begin position="47"/>
        <end position="68"/>
    </location>
</feature>
<dbReference type="PANTHER" id="PTHR23513">
    <property type="entry name" value="INTEGRAL MEMBRANE EFFLUX PROTEIN-RELATED"/>
    <property type="match status" value="1"/>
</dbReference>
<evidence type="ECO:0000256" key="3">
    <source>
        <dbReference type="ARBA" id="ARBA00022475"/>
    </source>
</evidence>
<dbReference type="STRING" id="1176198.SAMN05444716_101686"/>
<keyword evidence="3" id="KW-1003">Cell membrane</keyword>
<dbReference type="PROSITE" id="PS50850">
    <property type="entry name" value="MFS"/>
    <property type="match status" value="1"/>
</dbReference>
<accession>A0A1I6PS66</accession>
<dbReference type="GO" id="GO:0005886">
    <property type="term" value="C:plasma membrane"/>
    <property type="evidence" value="ECO:0007669"/>
    <property type="project" value="UniProtKB-SubCell"/>
</dbReference>
<feature type="transmembrane region" description="Helical" evidence="7">
    <location>
        <begin position="287"/>
        <end position="305"/>
    </location>
</feature>
<evidence type="ECO:0000256" key="4">
    <source>
        <dbReference type="ARBA" id="ARBA00022692"/>
    </source>
</evidence>